<feature type="transmembrane region" description="Helical" evidence="2">
    <location>
        <begin position="479"/>
        <end position="499"/>
    </location>
</feature>
<dbReference type="AlphaFoldDB" id="A0A5R8PMN3"/>
<dbReference type="SUPFAM" id="SSF103473">
    <property type="entry name" value="MFS general substrate transporter"/>
    <property type="match status" value="1"/>
</dbReference>
<keyword evidence="2" id="KW-0472">Membrane</keyword>
<keyword evidence="2" id="KW-0812">Transmembrane</keyword>
<dbReference type="OrthoDB" id="350307at2"/>
<feature type="region of interest" description="Disordered" evidence="1">
    <location>
        <begin position="217"/>
        <end position="316"/>
    </location>
</feature>
<feature type="transmembrane region" description="Helical" evidence="2">
    <location>
        <begin position="505"/>
        <end position="523"/>
    </location>
</feature>
<name>A0A5R8PMN3_9NOCA</name>
<protein>
    <submittedName>
        <fullName evidence="3">MFS transporter</fullName>
    </submittedName>
</protein>
<dbReference type="InterPro" id="IPR011701">
    <property type="entry name" value="MFS"/>
</dbReference>
<feature type="transmembrane region" description="Helical" evidence="2">
    <location>
        <begin position="405"/>
        <end position="425"/>
    </location>
</feature>
<keyword evidence="2" id="KW-1133">Transmembrane helix</keyword>
<feature type="transmembrane region" description="Helical" evidence="2">
    <location>
        <begin position="345"/>
        <end position="364"/>
    </location>
</feature>
<feature type="compositionally biased region" description="Low complexity" evidence="1">
    <location>
        <begin position="276"/>
        <end position="316"/>
    </location>
</feature>
<feature type="transmembrane region" description="Helical" evidence="2">
    <location>
        <begin position="136"/>
        <end position="154"/>
    </location>
</feature>
<feature type="transmembrane region" description="Helical" evidence="2">
    <location>
        <begin position="370"/>
        <end position="393"/>
    </location>
</feature>
<dbReference type="PANTHER" id="PTHR23530:SF1">
    <property type="entry name" value="PERMEASE, MAJOR FACILITATOR SUPERFAMILY-RELATED"/>
    <property type="match status" value="1"/>
</dbReference>
<feature type="transmembrane region" description="Helical" evidence="2">
    <location>
        <begin position="9"/>
        <end position="29"/>
    </location>
</feature>
<proteinExistence type="predicted"/>
<feature type="transmembrane region" description="Helical" evidence="2">
    <location>
        <begin position="431"/>
        <end position="458"/>
    </location>
</feature>
<comment type="caution">
    <text evidence="3">The sequence shown here is derived from an EMBL/GenBank/DDBJ whole genome shotgun (WGS) entry which is preliminary data.</text>
</comment>
<sequence>MRALTVRAVLFAGLGDFFPLYAIYALMFADHGLNAGQISSLFALWSATAFLLEVPSGAWADTVSRRGLLVLSGVLLTLGFTLWTVLPSYLGFAAGFVVWGVSGALRSGTFEALLYDELSLRGEPSAFPRILGYTRAGTEIAVLIAILAATPLYLIGGYPLIGWVSVAMAAAHTVVALSLPGAPKAVSAAEVEEIEGDPTGAPKASTADVAAETITAAPPSAAGSDPSGVPKPSVMPGASGASSASTPSDSSVAPDPSVTPGPSVASSRSVAPDPIAASSRPVAADPARAPSPSAAPDSPVAPDSSAAVSSSVTPGPSAGPITRYLSMLRSGLAEATRVRTVRNGVVLGALLYGITAFDEYFALVAGEAGVATAVVPVLVAITVVGSLIGSVTAGRTETMRARTMGMAVAVAGVLFIAGAVVVGLATRWPAAMYVLAGSGFVALGVSYGVIYNAGVVAAARLQDAIEGPARATVTSVSGLLSEVVSLAAFGFVALVTVWLSMSATVALLGIGVLAIAAVTPAWLPRRPAPSTTSTSSGR</sequence>
<evidence type="ECO:0000256" key="1">
    <source>
        <dbReference type="SAM" id="MobiDB-lite"/>
    </source>
</evidence>
<evidence type="ECO:0000313" key="4">
    <source>
        <dbReference type="Proteomes" id="UP000308349"/>
    </source>
</evidence>
<gene>
    <name evidence="3" type="ORF">FEK35_01870</name>
</gene>
<dbReference type="GO" id="GO:0022857">
    <property type="term" value="F:transmembrane transporter activity"/>
    <property type="evidence" value="ECO:0007669"/>
    <property type="project" value="InterPro"/>
</dbReference>
<dbReference type="RefSeq" id="WP_138454667.1">
    <property type="nucleotide sequence ID" value="NZ_VBUU01000001.1"/>
</dbReference>
<evidence type="ECO:0000313" key="3">
    <source>
        <dbReference type="EMBL" id="TLG17901.1"/>
    </source>
</evidence>
<dbReference type="EMBL" id="VBUU01000001">
    <property type="protein sequence ID" value="TLG17901.1"/>
    <property type="molecule type" value="Genomic_DNA"/>
</dbReference>
<feature type="compositionally biased region" description="Low complexity" evidence="1">
    <location>
        <begin position="217"/>
        <end position="260"/>
    </location>
</feature>
<dbReference type="Pfam" id="PF07690">
    <property type="entry name" value="MFS_1"/>
    <property type="match status" value="1"/>
</dbReference>
<dbReference type="Proteomes" id="UP000308349">
    <property type="component" value="Unassembled WGS sequence"/>
</dbReference>
<feature type="transmembrane region" description="Helical" evidence="2">
    <location>
        <begin position="67"/>
        <end position="86"/>
    </location>
</feature>
<reference evidence="3 4" key="1">
    <citation type="submission" date="2019-05" db="EMBL/GenBank/DDBJ databases">
        <title>Genomes sequences of two Nocardia cyriacigeorgica environmental isolates, type strains Nocardia asteroides ATCC 19247 and Nocardia cyriacigeorgica DSM 44484.</title>
        <authorList>
            <person name="Vautrin F."/>
            <person name="Bergeron E."/>
            <person name="Dubost A."/>
            <person name="Abrouk D."/>
            <person name="Rodriguez Nava V."/>
            <person name="Pujic P."/>
        </authorList>
    </citation>
    <scope>NUCLEOTIDE SEQUENCE [LARGE SCALE GENOMIC DNA]</scope>
    <source>
        <strain evidence="3 4">EML 1456</strain>
    </source>
</reference>
<dbReference type="PANTHER" id="PTHR23530">
    <property type="entry name" value="TRANSPORT PROTEIN-RELATED"/>
    <property type="match status" value="1"/>
</dbReference>
<feature type="transmembrane region" description="Helical" evidence="2">
    <location>
        <begin position="35"/>
        <end position="55"/>
    </location>
</feature>
<dbReference type="InterPro" id="IPR036259">
    <property type="entry name" value="MFS_trans_sf"/>
</dbReference>
<dbReference type="Gene3D" id="1.20.1250.20">
    <property type="entry name" value="MFS general substrate transporter like domains"/>
    <property type="match status" value="1"/>
</dbReference>
<dbReference type="InterPro" id="IPR053160">
    <property type="entry name" value="MFS_DHA3_Transporter"/>
</dbReference>
<evidence type="ECO:0000256" key="2">
    <source>
        <dbReference type="SAM" id="Phobius"/>
    </source>
</evidence>
<accession>A0A5R8PMN3</accession>
<organism evidence="3 4">
    <name type="scientific">Nocardia cyriacigeorgica</name>
    <dbReference type="NCBI Taxonomy" id="135487"/>
    <lineage>
        <taxon>Bacteria</taxon>
        <taxon>Bacillati</taxon>
        <taxon>Actinomycetota</taxon>
        <taxon>Actinomycetes</taxon>
        <taxon>Mycobacteriales</taxon>
        <taxon>Nocardiaceae</taxon>
        <taxon>Nocardia</taxon>
    </lineage>
</organism>